<comment type="subcellular location">
    <subcellularLocation>
        <location evidence="1">Membrane</location>
        <topology evidence="1">Multi-pass membrane protein</topology>
    </subcellularLocation>
</comment>
<name>A0A3S3WGQ7_9RHOB</name>
<gene>
    <name evidence="7" type="ORF">EP867_16655</name>
</gene>
<dbReference type="InterPro" id="IPR010432">
    <property type="entry name" value="RDD"/>
</dbReference>
<feature type="domain" description="RDD" evidence="6">
    <location>
        <begin position="23"/>
        <end position="138"/>
    </location>
</feature>
<feature type="transmembrane region" description="Helical" evidence="5">
    <location>
        <begin position="33"/>
        <end position="62"/>
    </location>
</feature>
<evidence type="ECO:0000256" key="2">
    <source>
        <dbReference type="ARBA" id="ARBA00022692"/>
    </source>
</evidence>
<organism evidence="7 8">
    <name type="scientific">Falsigemmobacter intermedius</name>
    <dbReference type="NCBI Taxonomy" id="1553448"/>
    <lineage>
        <taxon>Bacteria</taxon>
        <taxon>Pseudomonadati</taxon>
        <taxon>Pseudomonadota</taxon>
        <taxon>Alphaproteobacteria</taxon>
        <taxon>Rhodobacterales</taxon>
        <taxon>Paracoccaceae</taxon>
        <taxon>Falsigemmobacter</taxon>
    </lineage>
</organism>
<keyword evidence="8" id="KW-1185">Reference proteome</keyword>
<sequence length="150" mass="16430">MTGRSPGLPDAELRPEFYQGVAAKRFFAWITDLILVGVATVLASLATLGIGFFFFPAIFIMIDVLYRLSTLSGRGATFGHRLMGIEFRDRLGARPNFGAALLLTLGYYLSTASVIPQALSVLTVLFSPRRQSLTDFVLGTAAINRPAERW</sequence>
<accession>A0A3S3WGQ7</accession>
<dbReference type="Proteomes" id="UP000287168">
    <property type="component" value="Unassembled WGS sequence"/>
</dbReference>
<dbReference type="OrthoDB" id="7270324at2"/>
<evidence type="ECO:0000259" key="6">
    <source>
        <dbReference type="Pfam" id="PF06271"/>
    </source>
</evidence>
<protein>
    <submittedName>
        <fullName evidence="7">RDD family protein</fullName>
    </submittedName>
</protein>
<keyword evidence="3 5" id="KW-1133">Transmembrane helix</keyword>
<dbReference type="Pfam" id="PF06271">
    <property type="entry name" value="RDD"/>
    <property type="match status" value="1"/>
</dbReference>
<comment type="caution">
    <text evidence="7">The sequence shown here is derived from an EMBL/GenBank/DDBJ whole genome shotgun (WGS) entry which is preliminary data.</text>
</comment>
<evidence type="ECO:0000256" key="4">
    <source>
        <dbReference type="ARBA" id="ARBA00023136"/>
    </source>
</evidence>
<dbReference type="AlphaFoldDB" id="A0A3S3WGQ7"/>
<evidence type="ECO:0000313" key="8">
    <source>
        <dbReference type="Proteomes" id="UP000287168"/>
    </source>
</evidence>
<evidence type="ECO:0000256" key="1">
    <source>
        <dbReference type="ARBA" id="ARBA00004141"/>
    </source>
</evidence>
<proteinExistence type="predicted"/>
<evidence type="ECO:0000256" key="3">
    <source>
        <dbReference type="ARBA" id="ARBA00022989"/>
    </source>
</evidence>
<evidence type="ECO:0000313" key="7">
    <source>
        <dbReference type="EMBL" id="RWY38183.1"/>
    </source>
</evidence>
<feature type="transmembrane region" description="Helical" evidence="5">
    <location>
        <begin position="105"/>
        <end position="126"/>
    </location>
</feature>
<evidence type="ECO:0000256" key="5">
    <source>
        <dbReference type="SAM" id="Phobius"/>
    </source>
</evidence>
<reference evidence="7 8" key="1">
    <citation type="journal article" date="2015" name="Int. J. Syst. Evol. Microbiol.">
        <title>Gemmobacter intermedius sp. nov., isolated from a white stork (Ciconia ciconia).</title>
        <authorList>
            <person name="Kampfer P."/>
            <person name="Jerzak L."/>
            <person name="Wilharm G."/>
            <person name="Golke J."/>
            <person name="Busse H.J."/>
            <person name="Glaeser S.P."/>
        </authorList>
    </citation>
    <scope>NUCLEOTIDE SEQUENCE [LARGE SCALE GENOMIC DNA]</scope>
    <source>
        <strain evidence="7 8">119/4</strain>
    </source>
</reference>
<keyword evidence="4 5" id="KW-0472">Membrane</keyword>
<dbReference type="EMBL" id="SBLC01000040">
    <property type="protein sequence ID" value="RWY38183.1"/>
    <property type="molecule type" value="Genomic_DNA"/>
</dbReference>
<keyword evidence="2 5" id="KW-0812">Transmembrane</keyword>
<dbReference type="GO" id="GO:0016020">
    <property type="term" value="C:membrane"/>
    <property type="evidence" value="ECO:0007669"/>
    <property type="project" value="UniProtKB-SubCell"/>
</dbReference>